<name>A0A3N4KQC0_9PEZI</name>
<accession>A0A3N4KQC0</accession>
<feature type="compositionally biased region" description="Basic residues" evidence="1">
    <location>
        <begin position="31"/>
        <end position="46"/>
    </location>
</feature>
<sequence length="674" mass="75650">MPDLKRGGSSRKRERSPNPSADASERDGKKAKAKKKNAKSRRAKKRLEREKKRQAAAAAQAEGEKPTGQKEPAVAAPATRKKSTGQNTQKPSNLDPVEKVKQQVAKGLRRHPNKIKKPVDHTGVEVLSHHAPHKIKAEGYVFVPAGSRYITLNCRRLTLQSGRNVWKIDHPKGKGIQVPKEIYETVIANEEATRTQRNAIVAKIDKKENDEALECLLKLFPNLPPGVSDEILQRAWQKSSGRVGRTKKLTMEQKVRLAVVAHVRHCHTSYEKRLRDEASKHEGQRAPAKAVRRIKSQIWGEVNAVVKRWQKTGAQVAQVAKPITGERVIPQQNPHRRPDPPKTQWQQNIEQGFFITHPPVNRPRPIFVRHEERRKLEGEKTKKTETMPKQKKKRVEVILIDSDSEEDTATGADIPETINLQDDEEMEDGEIMEGNSNDWDAAVGNAQDWDIGGDDEESDVDENCFFYPGEEGDEGYVESERGLGSDADEDDEEEWSDHDMDSKMVQDESEEEEEKEEDDEAAAAADDYDDIMAESDEPIKQDEALPVKQENDKTVFAPSGLLGTIPAEGSAVSQTNNEANPHQGLSDLEQLKVMEEIEETVSTPTGIESTILNKASVTVSDLNPRVEEAKKSVREEDSIRSALEKAARISKEEEEEVRSAVEADEDEIYRDFGF</sequence>
<dbReference type="InParanoid" id="A0A3N4KQC0"/>
<feature type="compositionally biased region" description="Polar residues" evidence="1">
    <location>
        <begin position="571"/>
        <end position="580"/>
    </location>
</feature>
<protein>
    <recommendedName>
        <fullName evidence="2">DUF2293 domain-containing protein</fullName>
    </recommendedName>
</protein>
<feature type="compositionally biased region" description="Acidic residues" evidence="1">
    <location>
        <begin position="421"/>
        <end position="431"/>
    </location>
</feature>
<feature type="compositionally biased region" description="Acidic residues" evidence="1">
    <location>
        <begin position="451"/>
        <end position="462"/>
    </location>
</feature>
<dbReference type="Pfam" id="PF10056">
    <property type="entry name" value="DUF2293"/>
    <property type="match status" value="1"/>
</dbReference>
<reference evidence="3 4" key="1">
    <citation type="journal article" date="2018" name="Nat. Ecol. Evol.">
        <title>Pezizomycetes genomes reveal the molecular basis of ectomycorrhizal truffle lifestyle.</title>
        <authorList>
            <person name="Murat C."/>
            <person name="Payen T."/>
            <person name="Noel B."/>
            <person name="Kuo A."/>
            <person name="Morin E."/>
            <person name="Chen J."/>
            <person name="Kohler A."/>
            <person name="Krizsan K."/>
            <person name="Balestrini R."/>
            <person name="Da Silva C."/>
            <person name="Montanini B."/>
            <person name="Hainaut M."/>
            <person name="Levati E."/>
            <person name="Barry K.W."/>
            <person name="Belfiori B."/>
            <person name="Cichocki N."/>
            <person name="Clum A."/>
            <person name="Dockter R.B."/>
            <person name="Fauchery L."/>
            <person name="Guy J."/>
            <person name="Iotti M."/>
            <person name="Le Tacon F."/>
            <person name="Lindquist E.A."/>
            <person name="Lipzen A."/>
            <person name="Malagnac F."/>
            <person name="Mello A."/>
            <person name="Molinier V."/>
            <person name="Miyauchi S."/>
            <person name="Poulain J."/>
            <person name="Riccioni C."/>
            <person name="Rubini A."/>
            <person name="Sitrit Y."/>
            <person name="Splivallo R."/>
            <person name="Traeger S."/>
            <person name="Wang M."/>
            <person name="Zifcakova L."/>
            <person name="Wipf D."/>
            <person name="Zambonelli A."/>
            <person name="Paolocci F."/>
            <person name="Nowrousian M."/>
            <person name="Ottonello S."/>
            <person name="Baldrian P."/>
            <person name="Spatafora J.W."/>
            <person name="Henrissat B."/>
            <person name="Nagy L.G."/>
            <person name="Aury J.M."/>
            <person name="Wincker P."/>
            <person name="Grigoriev I.V."/>
            <person name="Bonfante P."/>
            <person name="Martin F.M."/>
        </authorList>
    </citation>
    <scope>NUCLEOTIDE SEQUENCE [LARGE SCALE GENOMIC DNA]</scope>
    <source>
        <strain evidence="3 4">CCBAS932</strain>
    </source>
</reference>
<feature type="region of interest" description="Disordered" evidence="1">
    <location>
        <begin position="399"/>
        <end position="529"/>
    </location>
</feature>
<feature type="region of interest" description="Disordered" evidence="1">
    <location>
        <begin position="556"/>
        <end position="583"/>
    </location>
</feature>
<dbReference type="InterPro" id="IPR018744">
    <property type="entry name" value="DUF2293"/>
</dbReference>
<evidence type="ECO:0000259" key="2">
    <source>
        <dbReference type="Pfam" id="PF10056"/>
    </source>
</evidence>
<feature type="region of interest" description="Disordered" evidence="1">
    <location>
        <begin position="1"/>
        <end position="102"/>
    </location>
</feature>
<evidence type="ECO:0000313" key="3">
    <source>
        <dbReference type="EMBL" id="RPB07955.1"/>
    </source>
</evidence>
<feature type="compositionally biased region" description="Acidic residues" evidence="1">
    <location>
        <begin position="507"/>
        <end position="529"/>
    </location>
</feature>
<evidence type="ECO:0000256" key="1">
    <source>
        <dbReference type="SAM" id="MobiDB-lite"/>
    </source>
</evidence>
<organism evidence="3 4">
    <name type="scientific">Morchella conica CCBAS932</name>
    <dbReference type="NCBI Taxonomy" id="1392247"/>
    <lineage>
        <taxon>Eukaryota</taxon>
        <taxon>Fungi</taxon>
        <taxon>Dikarya</taxon>
        <taxon>Ascomycota</taxon>
        <taxon>Pezizomycotina</taxon>
        <taxon>Pezizomycetes</taxon>
        <taxon>Pezizales</taxon>
        <taxon>Morchellaceae</taxon>
        <taxon>Morchella</taxon>
    </lineage>
</organism>
<proteinExistence type="predicted"/>
<dbReference type="OrthoDB" id="5381833at2759"/>
<dbReference type="PANTHER" id="PTHR38113:SF2">
    <property type="entry name" value="DUF2293 DOMAIN-CONTAINING PROTEIN"/>
    <property type="match status" value="1"/>
</dbReference>
<keyword evidence="4" id="KW-1185">Reference proteome</keyword>
<feature type="compositionally biased region" description="Basic and acidic residues" evidence="1">
    <location>
        <begin position="497"/>
        <end position="506"/>
    </location>
</feature>
<dbReference type="AlphaFoldDB" id="A0A3N4KQC0"/>
<evidence type="ECO:0000313" key="4">
    <source>
        <dbReference type="Proteomes" id="UP000277580"/>
    </source>
</evidence>
<feature type="domain" description="DUF2293" evidence="2">
    <location>
        <begin position="216"/>
        <end position="309"/>
    </location>
</feature>
<gene>
    <name evidence="3" type="ORF">P167DRAFT_609065</name>
</gene>
<feature type="compositionally biased region" description="Acidic residues" evidence="1">
    <location>
        <begin position="486"/>
        <end position="496"/>
    </location>
</feature>
<dbReference type="Proteomes" id="UP000277580">
    <property type="component" value="Unassembled WGS sequence"/>
</dbReference>
<dbReference type="EMBL" id="ML119171">
    <property type="protein sequence ID" value="RPB07955.1"/>
    <property type="molecule type" value="Genomic_DNA"/>
</dbReference>
<dbReference type="PANTHER" id="PTHR38113">
    <property type="match status" value="1"/>
</dbReference>